<dbReference type="Gene3D" id="1.10.225.10">
    <property type="entry name" value="Saposin-like"/>
    <property type="match status" value="1"/>
</dbReference>
<gene>
    <name evidence="3" type="ORF">WJX81_006179</name>
</gene>
<evidence type="ECO:0000313" key="3">
    <source>
        <dbReference type="EMBL" id="KAK9839502.1"/>
    </source>
</evidence>
<keyword evidence="1" id="KW-1015">Disulfide bond</keyword>
<evidence type="ECO:0000313" key="4">
    <source>
        <dbReference type="Proteomes" id="UP001445335"/>
    </source>
</evidence>
<name>A0AAW1S0B0_9CHLO</name>
<dbReference type="InterPro" id="IPR011001">
    <property type="entry name" value="Saposin-like"/>
</dbReference>
<comment type="caution">
    <text evidence="3">The sequence shown here is derived from an EMBL/GenBank/DDBJ whole genome shotgun (WGS) entry which is preliminary data.</text>
</comment>
<dbReference type="Pfam" id="PF03489">
    <property type="entry name" value="SapB_2"/>
    <property type="match status" value="1"/>
</dbReference>
<sequence length="112" mass="12309">MCKYLAGRVARAASFKQACVDLPVELQAQCEDLAARDASILGNLEMQKQILEYAKQMCTSLSTFHDQCLAYVELYGPLVFNMLVQYLTPELCVTLSYCPPVTAGPGSVMYAS</sequence>
<evidence type="ECO:0000256" key="1">
    <source>
        <dbReference type="ARBA" id="ARBA00023157"/>
    </source>
</evidence>
<reference evidence="3 4" key="1">
    <citation type="journal article" date="2024" name="Nat. Commun.">
        <title>Phylogenomics reveals the evolutionary origins of lichenization in chlorophyte algae.</title>
        <authorList>
            <person name="Puginier C."/>
            <person name="Libourel C."/>
            <person name="Otte J."/>
            <person name="Skaloud P."/>
            <person name="Haon M."/>
            <person name="Grisel S."/>
            <person name="Petersen M."/>
            <person name="Berrin J.G."/>
            <person name="Delaux P.M."/>
            <person name="Dal Grande F."/>
            <person name="Keller J."/>
        </authorList>
    </citation>
    <scope>NUCLEOTIDE SEQUENCE [LARGE SCALE GENOMIC DNA]</scope>
    <source>
        <strain evidence="3 4">SAG 245.80</strain>
    </source>
</reference>
<dbReference type="InterPro" id="IPR008139">
    <property type="entry name" value="SaposinB_dom"/>
</dbReference>
<dbReference type="AlphaFoldDB" id="A0AAW1S0B0"/>
<dbReference type="Proteomes" id="UP001445335">
    <property type="component" value="Unassembled WGS sequence"/>
</dbReference>
<organism evidence="3 4">
    <name type="scientific">Elliptochloris bilobata</name>
    <dbReference type="NCBI Taxonomy" id="381761"/>
    <lineage>
        <taxon>Eukaryota</taxon>
        <taxon>Viridiplantae</taxon>
        <taxon>Chlorophyta</taxon>
        <taxon>core chlorophytes</taxon>
        <taxon>Trebouxiophyceae</taxon>
        <taxon>Trebouxiophyceae incertae sedis</taxon>
        <taxon>Elliptochloris clade</taxon>
        <taxon>Elliptochloris</taxon>
    </lineage>
</organism>
<proteinExistence type="predicted"/>
<evidence type="ECO:0000259" key="2">
    <source>
        <dbReference type="PROSITE" id="PS50015"/>
    </source>
</evidence>
<accession>A0AAW1S0B0</accession>
<dbReference type="SUPFAM" id="SSF47862">
    <property type="entry name" value="Saposin"/>
    <property type="match status" value="1"/>
</dbReference>
<protein>
    <recommendedName>
        <fullName evidence="2">Saposin B-type domain-containing protein</fullName>
    </recommendedName>
</protein>
<dbReference type="EMBL" id="JALJOU010000016">
    <property type="protein sequence ID" value="KAK9839502.1"/>
    <property type="molecule type" value="Genomic_DNA"/>
</dbReference>
<dbReference type="InterPro" id="IPR008138">
    <property type="entry name" value="SapB_2"/>
</dbReference>
<keyword evidence="4" id="KW-1185">Reference proteome</keyword>
<feature type="domain" description="Saposin B-type" evidence="2">
    <location>
        <begin position="12"/>
        <end position="102"/>
    </location>
</feature>
<dbReference type="PROSITE" id="PS50015">
    <property type="entry name" value="SAP_B"/>
    <property type="match status" value="1"/>
</dbReference>